<protein>
    <submittedName>
        <fullName evidence="3">Uncharacterized protein</fullName>
    </submittedName>
</protein>
<evidence type="ECO:0000313" key="3">
    <source>
        <dbReference type="EMBL" id="PSR99034.1"/>
    </source>
</evidence>
<dbReference type="InParanoid" id="A0A2T3AI06"/>
<dbReference type="AlphaFoldDB" id="A0A2T3AI06"/>
<reference evidence="3 4" key="1">
    <citation type="journal article" date="2018" name="Mycol. Prog.">
        <title>Coniella lustricola, a new species from submerged detritus.</title>
        <authorList>
            <person name="Raudabaugh D.B."/>
            <person name="Iturriaga T."/>
            <person name="Carver A."/>
            <person name="Mondo S."/>
            <person name="Pangilinan J."/>
            <person name="Lipzen A."/>
            <person name="He G."/>
            <person name="Amirebrahimi M."/>
            <person name="Grigoriev I.V."/>
            <person name="Miller A.N."/>
        </authorList>
    </citation>
    <scope>NUCLEOTIDE SEQUENCE [LARGE SCALE GENOMIC DNA]</scope>
    <source>
        <strain evidence="3 4">B22-T-1</strain>
    </source>
</reference>
<feature type="chain" id="PRO_5015581799" evidence="2">
    <location>
        <begin position="25"/>
        <end position="182"/>
    </location>
</feature>
<evidence type="ECO:0000256" key="2">
    <source>
        <dbReference type="SAM" id="SignalP"/>
    </source>
</evidence>
<dbReference type="EMBL" id="KZ678387">
    <property type="protein sequence ID" value="PSR99034.1"/>
    <property type="molecule type" value="Genomic_DNA"/>
</dbReference>
<accession>A0A2T3AI06</accession>
<evidence type="ECO:0000256" key="1">
    <source>
        <dbReference type="SAM" id="MobiDB-lite"/>
    </source>
</evidence>
<keyword evidence="2" id="KW-0732">Signal</keyword>
<feature type="compositionally biased region" description="Basic and acidic residues" evidence="1">
    <location>
        <begin position="78"/>
        <end position="92"/>
    </location>
</feature>
<keyword evidence="4" id="KW-1185">Reference proteome</keyword>
<sequence length="182" mass="20297">MQGHHRRGGPACIHICFLTRPSLAGSRTLVLLGQIGLGLHDPCDEVVVVSTFPTATLTGRVHHEVMPENSGKQFHQKRAPDRSDQKTFKARSDGAQSRGWMTLKVWSAKREGRVDLGPQNVTEQMCCCISQKRNLQHDRLQAFKHSRQGKLIRLHNCTMGAQVSASLRRHGACDSCYSQAFL</sequence>
<dbReference type="Proteomes" id="UP000241462">
    <property type="component" value="Unassembled WGS sequence"/>
</dbReference>
<feature type="signal peptide" evidence="2">
    <location>
        <begin position="1"/>
        <end position="24"/>
    </location>
</feature>
<gene>
    <name evidence="3" type="ORF">BD289DRAFT_67602</name>
</gene>
<evidence type="ECO:0000313" key="4">
    <source>
        <dbReference type="Proteomes" id="UP000241462"/>
    </source>
</evidence>
<name>A0A2T3AI06_9PEZI</name>
<proteinExistence type="predicted"/>
<feature type="region of interest" description="Disordered" evidence="1">
    <location>
        <begin position="65"/>
        <end position="95"/>
    </location>
</feature>
<organism evidence="3 4">
    <name type="scientific">Coniella lustricola</name>
    <dbReference type="NCBI Taxonomy" id="2025994"/>
    <lineage>
        <taxon>Eukaryota</taxon>
        <taxon>Fungi</taxon>
        <taxon>Dikarya</taxon>
        <taxon>Ascomycota</taxon>
        <taxon>Pezizomycotina</taxon>
        <taxon>Sordariomycetes</taxon>
        <taxon>Sordariomycetidae</taxon>
        <taxon>Diaporthales</taxon>
        <taxon>Schizoparmaceae</taxon>
        <taxon>Coniella</taxon>
    </lineage>
</organism>